<dbReference type="RefSeq" id="WP_369330740.1">
    <property type="nucleotide sequence ID" value="NZ_JAULBC010000006.1"/>
</dbReference>
<dbReference type="Proteomes" id="UP001560573">
    <property type="component" value="Unassembled WGS sequence"/>
</dbReference>
<evidence type="ECO:0000256" key="1">
    <source>
        <dbReference type="SAM" id="SignalP"/>
    </source>
</evidence>
<name>A0ABV3ZHL7_9BACT</name>
<gene>
    <name evidence="3" type="ORF">QTN47_17625</name>
</gene>
<sequence>MKKIVAIAVLLSTMMHTSAQTNKKTKGKFADNIVVAHRGAWKTKALPQNSIASLQEAIRLGCAGSEFDIHLTADDSLVINHDPDFFGKPIETSTYAELAESKLSNGETIPTLLQYLTAGMQQHTTRLVLEIKPSKISKERALKATEKVVALVHQLKAQPWAMYISFDYDVCKKVRALDKKAQVAYLNGDIAPEQIKKDNLFGIDYHFSVFQKNPAWIDQAKANKVNLNAWTVDKPEVMDSLINQQFNYITTNEPEMLLEKVKI</sequence>
<dbReference type="EMBL" id="JAULBC010000006">
    <property type="protein sequence ID" value="MEX6689333.1"/>
    <property type="molecule type" value="Genomic_DNA"/>
</dbReference>
<reference evidence="3 4" key="1">
    <citation type="submission" date="2023-07" db="EMBL/GenBank/DDBJ databases">
        <authorList>
            <person name="Lian W.-H."/>
        </authorList>
    </citation>
    <scope>NUCLEOTIDE SEQUENCE [LARGE SCALE GENOMIC DNA]</scope>
    <source>
        <strain evidence="3 4">SYSU DXS3180</strain>
    </source>
</reference>
<dbReference type="PROSITE" id="PS51704">
    <property type="entry name" value="GP_PDE"/>
    <property type="match status" value="1"/>
</dbReference>
<accession>A0ABV3ZHL7</accession>
<dbReference type="InterPro" id="IPR030395">
    <property type="entry name" value="GP_PDE_dom"/>
</dbReference>
<organism evidence="3 4">
    <name type="scientific">Danxiaibacter flavus</name>
    <dbReference type="NCBI Taxonomy" id="3049108"/>
    <lineage>
        <taxon>Bacteria</taxon>
        <taxon>Pseudomonadati</taxon>
        <taxon>Bacteroidota</taxon>
        <taxon>Chitinophagia</taxon>
        <taxon>Chitinophagales</taxon>
        <taxon>Chitinophagaceae</taxon>
        <taxon>Danxiaibacter</taxon>
    </lineage>
</organism>
<dbReference type="Pfam" id="PF03009">
    <property type="entry name" value="GDPD"/>
    <property type="match status" value="1"/>
</dbReference>
<keyword evidence="1" id="KW-0732">Signal</keyword>
<feature type="signal peptide" evidence="1">
    <location>
        <begin position="1"/>
        <end position="19"/>
    </location>
</feature>
<dbReference type="PANTHER" id="PTHR46211">
    <property type="entry name" value="GLYCEROPHOSPHORYL DIESTER PHOSPHODIESTERASE"/>
    <property type="match status" value="1"/>
</dbReference>
<proteinExistence type="predicted"/>
<dbReference type="Gene3D" id="3.20.20.190">
    <property type="entry name" value="Phosphatidylinositol (PI) phosphodiesterase"/>
    <property type="match status" value="1"/>
</dbReference>
<evidence type="ECO:0000259" key="2">
    <source>
        <dbReference type="PROSITE" id="PS51704"/>
    </source>
</evidence>
<protein>
    <submittedName>
        <fullName evidence="3">Glycerophosphodiester phosphodiesterase family protein</fullName>
    </submittedName>
</protein>
<evidence type="ECO:0000313" key="3">
    <source>
        <dbReference type="EMBL" id="MEX6689333.1"/>
    </source>
</evidence>
<dbReference type="SUPFAM" id="SSF51695">
    <property type="entry name" value="PLC-like phosphodiesterases"/>
    <property type="match status" value="1"/>
</dbReference>
<dbReference type="PANTHER" id="PTHR46211:SF1">
    <property type="entry name" value="GLYCEROPHOSPHODIESTER PHOSPHODIESTERASE, CYTOPLASMIC"/>
    <property type="match status" value="1"/>
</dbReference>
<feature type="chain" id="PRO_5046515018" evidence="1">
    <location>
        <begin position="20"/>
        <end position="263"/>
    </location>
</feature>
<dbReference type="InterPro" id="IPR017946">
    <property type="entry name" value="PLC-like_Pdiesterase_TIM-brl"/>
</dbReference>
<evidence type="ECO:0000313" key="4">
    <source>
        <dbReference type="Proteomes" id="UP001560573"/>
    </source>
</evidence>
<feature type="domain" description="GP-PDE" evidence="2">
    <location>
        <begin position="32"/>
        <end position="261"/>
    </location>
</feature>
<comment type="caution">
    <text evidence="3">The sequence shown here is derived from an EMBL/GenBank/DDBJ whole genome shotgun (WGS) entry which is preliminary data.</text>
</comment>
<keyword evidence="4" id="KW-1185">Reference proteome</keyword>